<keyword evidence="3" id="KW-0408">Iron</keyword>
<evidence type="ECO:0000256" key="2">
    <source>
        <dbReference type="ARBA" id="ARBA00022723"/>
    </source>
</evidence>
<dbReference type="AlphaFoldDB" id="A0A328PA32"/>
<feature type="domain" description="4Fe-4S ferredoxin-type" evidence="5">
    <location>
        <begin position="14"/>
        <end position="42"/>
    </location>
</feature>
<keyword evidence="1" id="KW-0004">4Fe-4S</keyword>
<keyword evidence="7" id="KW-1185">Reference proteome</keyword>
<accession>A0A328PA32</accession>
<evidence type="ECO:0000313" key="6">
    <source>
        <dbReference type="EMBL" id="RAO79079.1"/>
    </source>
</evidence>
<dbReference type="Proteomes" id="UP000249782">
    <property type="component" value="Unassembled WGS sequence"/>
</dbReference>
<organism evidence="6 7">
    <name type="scientific">Methanothermobacter tenebrarum</name>
    <dbReference type="NCBI Taxonomy" id="680118"/>
    <lineage>
        <taxon>Archaea</taxon>
        <taxon>Methanobacteriati</taxon>
        <taxon>Methanobacteriota</taxon>
        <taxon>Methanomada group</taxon>
        <taxon>Methanobacteria</taxon>
        <taxon>Methanobacteriales</taxon>
        <taxon>Methanobacteriaceae</taxon>
        <taxon>Methanothermobacter</taxon>
    </lineage>
</organism>
<dbReference type="GO" id="GO:0051539">
    <property type="term" value="F:4 iron, 4 sulfur cluster binding"/>
    <property type="evidence" value="ECO:0007669"/>
    <property type="project" value="UniProtKB-KW"/>
</dbReference>
<feature type="domain" description="4Fe-4S ferredoxin-type" evidence="5">
    <location>
        <begin position="43"/>
        <end position="73"/>
    </location>
</feature>
<gene>
    <name evidence="6" type="ORF">DPC56_03915</name>
</gene>
<dbReference type="PANTHER" id="PTHR43687">
    <property type="entry name" value="ADENYLYLSULFATE REDUCTASE, BETA SUBUNIT"/>
    <property type="match status" value="1"/>
</dbReference>
<dbReference type="Gene3D" id="3.30.70.20">
    <property type="match status" value="1"/>
</dbReference>
<evidence type="ECO:0000256" key="4">
    <source>
        <dbReference type="ARBA" id="ARBA00023014"/>
    </source>
</evidence>
<reference evidence="6 7" key="1">
    <citation type="submission" date="2018-06" db="EMBL/GenBank/DDBJ databases">
        <title>Draft genome sequence of hyperthermophilic methanogen Methanothermobacter tenebrarum sp. MCM-B 1447.</title>
        <authorList>
            <person name="Pore S.D."/>
            <person name="Dagar S."/>
            <person name="Dhakephalkar P.K."/>
        </authorList>
    </citation>
    <scope>NUCLEOTIDE SEQUENCE [LARGE SCALE GENOMIC DNA]</scope>
    <source>
        <strain evidence="6 7">MCM B 1447</strain>
    </source>
</reference>
<keyword evidence="4" id="KW-0411">Iron-sulfur</keyword>
<dbReference type="EMBL" id="QLOE01000004">
    <property type="protein sequence ID" value="RAO79079.1"/>
    <property type="molecule type" value="Genomic_DNA"/>
</dbReference>
<dbReference type="OrthoDB" id="23833at2157"/>
<name>A0A328PA32_9EURY</name>
<dbReference type="PROSITE" id="PS51379">
    <property type="entry name" value="4FE4S_FER_2"/>
    <property type="match status" value="2"/>
</dbReference>
<dbReference type="RefSeq" id="WP_112093767.1">
    <property type="nucleotide sequence ID" value="NZ_QLOE01000004.1"/>
</dbReference>
<evidence type="ECO:0000256" key="3">
    <source>
        <dbReference type="ARBA" id="ARBA00023004"/>
    </source>
</evidence>
<dbReference type="PANTHER" id="PTHR43687:SF2">
    <property type="entry name" value="FERREDOXIN 3"/>
    <property type="match status" value="1"/>
</dbReference>
<sequence length="103" mass="11881">MAWFAGVPREEIEWYPTIDPEKCLKCGMCMNCGQNVYKWTKDGPVVAQPYKCVVGCTTCETLCQGEAISFPDKQKLREFYEEHGIWAKVKKELKKEGKLEPQE</sequence>
<protein>
    <submittedName>
        <fullName evidence="6">Ferredoxin family protein</fullName>
    </submittedName>
</protein>
<evidence type="ECO:0000313" key="7">
    <source>
        <dbReference type="Proteomes" id="UP000249782"/>
    </source>
</evidence>
<dbReference type="InterPro" id="IPR050572">
    <property type="entry name" value="Fe-S_Ferredoxin"/>
</dbReference>
<evidence type="ECO:0000259" key="5">
    <source>
        <dbReference type="PROSITE" id="PS51379"/>
    </source>
</evidence>
<dbReference type="InterPro" id="IPR017896">
    <property type="entry name" value="4Fe4S_Fe-S-bd"/>
</dbReference>
<proteinExistence type="predicted"/>
<keyword evidence="2" id="KW-0479">Metal-binding</keyword>
<dbReference type="GO" id="GO:0046872">
    <property type="term" value="F:metal ion binding"/>
    <property type="evidence" value="ECO:0007669"/>
    <property type="project" value="UniProtKB-KW"/>
</dbReference>
<evidence type="ECO:0000256" key="1">
    <source>
        <dbReference type="ARBA" id="ARBA00022485"/>
    </source>
</evidence>
<dbReference type="SUPFAM" id="SSF54862">
    <property type="entry name" value="4Fe-4S ferredoxins"/>
    <property type="match status" value="1"/>
</dbReference>
<comment type="caution">
    <text evidence="6">The sequence shown here is derived from an EMBL/GenBank/DDBJ whole genome shotgun (WGS) entry which is preliminary data.</text>
</comment>